<name>A0A5A7V2E1_CUCMM</name>
<evidence type="ECO:0000256" key="1">
    <source>
        <dbReference type="ARBA" id="ARBA00022614"/>
    </source>
</evidence>
<dbReference type="InterPro" id="IPR050328">
    <property type="entry name" value="Dev_Immune_Receptor"/>
</dbReference>
<feature type="domain" description="Retroviral polymerase SH3-like" evidence="6">
    <location>
        <begin position="35"/>
        <end position="92"/>
    </location>
</feature>
<dbReference type="InterPro" id="IPR001611">
    <property type="entry name" value="Leu-rich_rpt"/>
</dbReference>
<keyword evidence="3" id="KW-0677">Repeat</keyword>
<dbReference type="GO" id="GO:0005615">
    <property type="term" value="C:extracellular space"/>
    <property type="evidence" value="ECO:0007669"/>
    <property type="project" value="TreeGrafter"/>
</dbReference>
<dbReference type="PROSITE" id="PS51450">
    <property type="entry name" value="LRR"/>
    <property type="match status" value="1"/>
</dbReference>
<keyword evidence="5" id="KW-0472">Membrane</keyword>
<keyword evidence="5" id="KW-0812">Transmembrane</keyword>
<feature type="region of interest" description="Disordered" evidence="4">
    <location>
        <begin position="149"/>
        <end position="225"/>
    </location>
</feature>
<dbReference type="SMART" id="SM00369">
    <property type="entry name" value="LRR_TYP"/>
    <property type="match status" value="5"/>
</dbReference>
<dbReference type="InterPro" id="IPR003591">
    <property type="entry name" value="Leu-rich_rpt_typical-subtyp"/>
</dbReference>
<evidence type="ECO:0000256" key="4">
    <source>
        <dbReference type="SAM" id="MobiDB-lite"/>
    </source>
</evidence>
<protein>
    <submittedName>
        <fullName evidence="7">Plant intracellular Ras-group-related LRR protein 6</fullName>
    </submittedName>
</protein>
<reference evidence="7 8" key="1">
    <citation type="submission" date="2019-08" db="EMBL/GenBank/DDBJ databases">
        <title>Draft genome sequences of two oriental melons (Cucumis melo L. var makuwa).</title>
        <authorList>
            <person name="Kwon S.-Y."/>
        </authorList>
    </citation>
    <scope>NUCLEOTIDE SEQUENCE [LARGE SCALE GENOMIC DNA]</scope>
    <source>
        <strain evidence="8">cv. SW 3</strain>
        <tissue evidence="7">Leaf</tissue>
    </source>
</reference>
<accession>A0A5A7V2E1</accession>
<organism evidence="7 8">
    <name type="scientific">Cucumis melo var. makuwa</name>
    <name type="common">Oriental melon</name>
    <dbReference type="NCBI Taxonomy" id="1194695"/>
    <lineage>
        <taxon>Eukaryota</taxon>
        <taxon>Viridiplantae</taxon>
        <taxon>Streptophyta</taxon>
        <taxon>Embryophyta</taxon>
        <taxon>Tracheophyta</taxon>
        <taxon>Spermatophyta</taxon>
        <taxon>Magnoliopsida</taxon>
        <taxon>eudicotyledons</taxon>
        <taxon>Gunneridae</taxon>
        <taxon>Pentapetalae</taxon>
        <taxon>rosids</taxon>
        <taxon>fabids</taxon>
        <taxon>Cucurbitales</taxon>
        <taxon>Cucurbitaceae</taxon>
        <taxon>Benincaseae</taxon>
        <taxon>Cucumis</taxon>
    </lineage>
</organism>
<evidence type="ECO:0000313" key="7">
    <source>
        <dbReference type="EMBL" id="KAA0060666.1"/>
    </source>
</evidence>
<dbReference type="InterPro" id="IPR057670">
    <property type="entry name" value="SH3_retrovirus"/>
</dbReference>
<dbReference type="GO" id="GO:0031012">
    <property type="term" value="C:extracellular matrix"/>
    <property type="evidence" value="ECO:0007669"/>
    <property type="project" value="TreeGrafter"/>
</dbReference>
<dbReference type="Pfam" id="PF13855">
    <property type="entry name" value="LRR_8"/>
    <property type="match status" value="2"/>
</dbReference>
<sequence>MEWPSEKPSPFGSSPFPCAFHFLSFIPVTLHLFGCAAYVYNFGPNQTKFTPRAQTYVFVGYPLHQRGYKCFHPPFRKYFVTIDVTFCEDRPYLSVSHLQGESMSEESNCTFEFIEPIPSTVSDIDPHPIIQPTNQVPWKTYYRRNLRKEVGSPTSQPPTPVQDSEPPRDQGMENPIEPCTNNTMSENDRSDVAILKNVEKNDSGDKTEVRTEISNNQTEQGRTGNIDKYNPSIDLLICALPKGGKPVGCKWLFTLKYKADGILDRHKASHLEHSLTDSLPLSSSKVEISQLKQRMGNEFEIKDLGNLKYFLGMEILILSRNKIKDWPGAILKTLPNLTCLKLDNNPLKQISSDGFQAVSMLQVLDLSGNIACLPEHPTFSSLPLLQELYLRRMRLHEVPSSILGLKHMRILDLSQNSIQLVPEGLKNLAALAELDLSDNNISMLPPQLVRMDLDRIL</sequence>
<comment type="caution">
    <text evidence="7">The sequence shown here is derived from an EMBL/GenBank/DDBJ whole genome shotgun (WGS) entry which is preliminary data.</text>
</comment>
<dbReference type="Proteomes" id="UP000321393">
    <property type="component" value="Unassembled WGS sequence"/>
</dbReference>
<evidence type="ECO:0000256" key="2">
    <source>
        <dbReference type="ARBA" id="ARBA00022729"/>
    </source>
</evidence>
<evidence type="ECO:0000259" key="6">
    <source>
        <dbReference type="Pfam" id="PF25597"/>
    </source>
</evidence>
<keyword evidence="2" id="KW-0732">Signal</keyword>
<dbReference type="Gene3D" id="3.80.10.10">
    <property type="entry name" value="Ribonuclease Inhibitor"/>
    <property type="match status" value="2"/>
</dbReference>
<dbReference type="OrthoDB" id="1734113at2759"/>
<keyword evidence="5" id="KW-1133">Transmembrane helix</keyword>
<feature type="compositionally biased region" description="Polar residues" evidence="4">
    <location>
        <begin position="212"/>
        <end position="223"/>
    </location>
</feature>
<feature type="compositionally biased region" description="Basic and acidic residues" evidence="4">
    <location>
        <begin position="186"/>
        <end position="211"/>
    </location>
</feature>
<dbReference type="Pfam" id="PF25597">
    <property type="entry name" value="SH3_retrovirus"/>
    <property type="match status" value="1"/>
</dbReference>
<keyword evidence="1" id="KW-0433">Leucine-rich repeat</keyword>
<evidence type="ECO:0000256" key="5">
    <source>
        <dbReference type="SAM" id="Phobius"/>
    </source>
</evidence>
<dbReference type="PANTHER" id="PTHR24373">
    <property type="entry name" value="SLIT RELATED LEUCINE-RICH REPEAT NEURONAL PROTEIN"/>
    <property type="match status" value="1"/>
</dbReference>
<gene>
    <name evidence="7" type="ORF">E6C27_scaffold22G005610</name>
</gene>
<evidence type="ECO:0000313" key="8">
    <source>
        <dbReference type="Proteomes" id="UP000321393"/>
    </source>
</evidence>
<proteinExistence type="predicted"/>
<dbReference type="InterPro" id="IPR032675">
    <property type="entry name" value="LRR_dom_sf"/>
</dbReference>
<dbReference type="AlphaFoldDB" id="A0A5A7V2E1"/>
<dbReference type="SUPFAM" id="SSF52058">
    <property type="entry name" value="L domain-like"/>
    <property type="match status" value="1"/>
</dbReference>
<feature type="transmembrane region" description="Helical" evidence="5">
    <location>
        <begin position="20"/>
        <end position="40"/>
    </location>
</feature>
<dbReference type="STRING" id="1194695.A0A5A7V2E1"/>
<dbReference type="PANTHER" id="PTHR24373:SF261">
    <property type="entry name" value="VASORIN"/>
    <property type="match status" value="1"/>
</dbReference>
<dbReference type="EMBL" id="SSTE01005668">
    <property type="protein sequence ID" value="KAA0060666.1"/>
    <property type="molecule type" value="Genomic_DNA"/>
</dbReference>
<evidence type="ECO:0000256" key="3">
    <source>
        <dbReference type="ARBA" id="ARBA00022737"/>
    </source>
</evidence>